<organism evidence="2 3">
    <name type="scientific">Bdellovibrio reynosensis</name>
    <dbReference type="NCBI Taxonomy" id="2835041"/>
    <lineage>
        <taxon>Bacteria</taxon>
        <taxon>Pseudomonadati</taxon>
        <taxon>Bdellovibrionota</taxon>
        <taxon>Bdellovibrionia</taxon>
        <taxon>Bdellovibrionales</taxon>
        <taxon>Pseudobdellovibrionaceae</taxon>
        <taxon>Bdellovibrio</taxon>
    </lineage>
</organism>
<keyword evidence="1" id="KW-0732">Signal</keyword>
<dbReference type="Proteomes" id="UP000830116">
    <property type="component" value="Chromosome"/>
</dbReference>
<evidence type="ECO:0000256" key="1">
    <source>
        <dbReference type="SAM" id="SignalP"/>
    </source>
</evidence>
<evidence type="ECO:0000313" key="3">
    <source>
        <dbReference type="Proteomes" id="UP000830116"/>
    </source>
</evidence>
<keyword evidence="3" id="KW-1185">Reference proteome</keyword>
<feature type="chain" id="PRO_5047036430" evidence="1">
    <location>
        <begin position="26"/>
        <end position="575"/>
    </location>
</feature>
<feature type="signal peptide" evidence="1">
    <location>
        <begin position="1"/>
        <end position="25"/>
    </location>
</feature>
<dbReference type="EMBL" id="CP093442">
    <property type="protein sequence ID" value="UOF01602.1"/>
    <property type="molecule type" value="Genomic_DNA"/>
</dbReference>
<gene>
    <name evidence="2" type="ORF">MNR06_01375</name>
</gene>
<sequence>MVRRFQSSKILLPLLISLQALNAAAMDTNPQLPVKHLLNKAVQIQVSPRGMKFFDTRLSEILGNLGVNLDEGYFPAMKYTFDKSINPDDFKEKHSEEVKMYEQVRNLLTKWLVGFSLNNHRPAIEVGESGYVAHFTRFGIVTDDDLMSKLGKRDGAILAIELEVNQLTISTSSVIAWDADNEFLGKAGFEDMSLSAGSTETPLKLRLPFYIRMNATGGLDFEALEVANNLDSIPLSLSYQKLVVPTFAVEVNGKKFYLNNEEIDKLFRAQAPAILEAVRANLGEFTRKQLPEMLNQKAREFLKGPIEQVQDMVPPGKEVTDLRPNFKWGLQLQNINLKKSLNIDLTGYVEDSLNPISNPIPSSGSRGAMSFDAVAPENFDIALSLDRALINRVMQLSFERKNFEKIKQTDGTVLKLVSAPLMDYVKTPAGVALKPQETFVKLHVAVENQPGSMFLKDTVILKFDIIAKLRQLSDKSGMQLALHTIDTNSMTMDEKYLSLAGRLVKGKVYDGVRKELAKKSEKWKYGNEVIPGSLPLPPQILGIKLDINRVLMSPTGHLVMYLDYAKTAAQTGATK</sequence>
<accession>A0ABY4C9J4</accession>
<reference evidence="2" key="1">
    <citation type="submission" date="2022-03" db="EMBL/GenBank/DDBJ databases">
        <title>Genome Identification and Characterization of new species Bdellovibrio reynosense LBG001 sp. nov. from a Mexico soil sample.</title>
        <authorList>
            <person name="Camilli A."/>
            <person name="Ajao Y."/>
            <person name="Guo X."/>
        </authorList>
    </citation>
    <scope>NUCLEOTIDE SEQUENCE</scope>
    <source>
        <strain evidence="2">LBG001</strain>
    </source>
</reference>
<protein>
    <submittedName>
        <fullName evidence="2">DUF2785 domain-containing protein</fullName>
    </submittedName>
</protein>
<name>A0ABY4C9J4_9BACT</name>
<proteinExistence type="predicted"/>
<dbReference type="RefSeq" id="WP_243538107.1">
    <property type="nucleotide sequence ID" value="NZ_CP093442.1"/>
</dbReference>
<evidence type="ECO:0000313" key="2">
    <source>
        <dbReference type="EMBL" id="UOF01602.1"/>
    </source>
</evidence>